<evidence type="ECO:0000256" key="9">
    <source>
        <dbReference type="ARBA" id="ARBA00023264"/>
    </source>
</evidence>
<comment type="pathway">
    <text evidence="10">Lipid metabolism; phospholipid metabolism.</text>
</comment>
<organism evidence="11 12">
    <name type="scientific">Parvicella tangerina</name>
    <dbReference type="NCBI Taxonomy" id="2829795"/>
    <lineage>
        <taxon>Bacteria</taxon>
        <taxon>Pseudomonadati</taxon>
        <taxon>Bacteroidota</taxon>
        <taxon>Flavobacteriia</taxon>
        <taxon>Flavobacteriales</taxon>
        <taxon>Parvicellaceae</taxon>
        <taxon>Parvicella</taxon>
    </lineage>
</organism>
<dbReference type="GO" id="GO:0005886">
    <property type="term" value="C:plasma membrane"/>
    <property type="evidence" value="ECO:0007669"/>
    <property type="project" value="UniProtKB-SubCell"/>
</dbReference>
<evidence type="ECO:0000256" key="10">
    <source>
        <dbReference type="HAMAP-Rule" id="MF_01043"/>
    </source>
</evidence>
<evidence type="ECO:0000256" key="1">
    <source>
        <dbReference type="ARBA" id="ARBA00022475"/>
    </source>
</evidence>
<keyword evidence="11" id="KW-0012">Acyltransferase</keyword>
<dbReference type="PANTHER" id="PTHR30309:SF0">
    <property type="entry name" value="GLYCEROL-3-PHOSPHATE ACYLTRANSFERASE-RELATED"/>
    <property type="match status" value="1"/>
</dbReference>
<protein>
    <recommendedName>
        <fullName evidence="10">Glycerol-3-phosphate acyltransferase</fullName>
    </recommendedName>
    <alternativeName>
        <fullName evidence="10">Acyl-PO4 G3P acyltransferase</fullName>
    </alternativeName>
    <alternativeName>
        <fullName evidence="10">Acyl-phosphate--glycerol-3-phosphate acyltransferase</fullName>
    </alternativeName>
    <alternativeName>
        <fullName evidence="10">G3P acyltransferase</fullName>
        <shortName evidence="10">GPAT</shortName>
        <ecNumber evidence="10">2.3.1.275</ecNumber>
    </alternativeName>
    <alternativeName>
        <fullName evidence="10">Lysophosphatidic acid synthase</fullName>
        <shortName evidence="10">LPA synthase</shortName>
    </alternativeName>
</protein>
<evidence type="ECO:0000256" key="7">
    <source>
        <dbReference type="ARBA" id="ARBA00023136"/>
    </source>
</evidence>
<dbReference type="Proteomes" id="UP000683507">
    <property type="component" value="Chromosome"/>
</dbReference>
<feature type="transmembrane region" description="Helical" evidence="10">
    <location>
        <begin position="176"/>
        <end position="193"/>
    </location>
</feature>
<feature type="transmembrane region" description="Helical" evidence="10">
    <location>
        <begin position="150"/>
        <end position="170"/>
    </location>
</feature>
<dbReference type="InterPro" id="IPR003811">
    <property type="entry name" value="G3P_acylTferase_PlsY"/>
</dbReference>
<comment type="function">
    <text evidence="10">Catalyzes the transfer of an acyl group from acyl-phosphate (acyl-PO(4)) to glycerol-3-phosphate (G3P) to form lysophosphatidic acid (LPA). This enzyme utilizes acyl-phosphate as fatty acyl donor, but not acyl-CoA or acyl-ACP.</text>
</comment>
<comment type="subunit">
    <text evidence="10">Probably interacts with PlsX.</text>
</comment>
<dbReference type="PANTHER" id="PTHR30309">
    <property type="entry name" value="INNER MEMBRANE PROTEIN YGIH"/>
    <property type="match status" value="1"/>
</dbReference>
<keyword evidence="5 10" id="KW-1133">Transmembrane helix</keyword>
<keyword evidence="1 10" id="KW-1003">Cell membrane</keyword>
<gene>
    <name evidence="10 11" type="primary">plsY</name>
    <name evidence="11" type="ORF">CRYO30217_02467</name>
</gene>
<evidence type="ECO:0000256" key="5">
    <source>
        <dbReference type="ARBA" id="ARBA00022989"/>
    </source>
</evidence>
<dbReference type="GO" id="GO:0043772">
    <property type="term" value="F:acyl-phosphate glycerol-3-phosphate acyltransferase activity"/>
    <property type="evidence" value="ECO:0007669"/>
    <property type="project" value="UniProtKB-UniRule"/>
</dbReference>
<reference evidence="11" key="1">
    <citation type="submission" date="2021-04" db="EMBL/GenBank/DDBJ databases">
        <authorList>
            <person name="Rodrigo-Torres L."/>
            <person name="Arahal R. D."/>
            <person name="Lucena T."/>
        </authorList>
    </citation>
    <scope>NUCLEOTIDE SEQUENCE</scope>
    <source>
        <strain evidence="11">AS29M-1</strain>
    </source>
</reference>
<keyword evidence="7 10" id="KW-0472">Membrane</keyword>
<name>A0A916NI53_9FLAO</name>
<keyword evidence="4 10" id="KW-0812">Transmembrane</keyword>
<keyword evidence="3 10" id="KW-0808">Transferase</keyword>
<comment type="similarity">
    <text evidence="10">Belongs to the PlsY family.</text>
</comment>
<evidence type="ECO:0000256" key="6">
    <source>
        <dbReference type="ARBA" id="ARBA00023098"/>
    </source>
</evidence>
<keyword evidence="8 10" id="KW-0594">Phospholipid biosynthesis</keyword>
<dbReference type="AlphaFoldDB" id="A0A916NI53"/>
<keyword evidence="2 10" id="KW-0444">Lipid biosynthesis</keyword>
<keyword evidence="9 10" id="KW-1208">Phospholipid metabolism</keyword>
<sequence length="215" mass="24043">MKEVFEFNNILAIILAYLIGSIPSAIWVSKWFFGIDVRDYGSKNAGATNTFRVIGKKAGFPVLFFDILKGWASVTFLSMLSSYELGSNQHINLQLAVGLAAVFGHVYPIYERFKGGKGVATLLGIVLAINFPAAGVSFILFLLTYIISQYVSLGAITAAFFFPFITVYVFKATSPTLIYFSVVISFLVIFTHRKNIERLLKKKENKMPLNIRNKR</sequence>
<evidence type="ECO:0000256" key="2">
    <source>
        <dbReference type="ARBA" id="ARBA00022516"/>
    </source>
</evidence>
<dbReference type="GO" id="GO:0008654">
    <property type="term" value="P:phospholipid biosynthetic process"/>
    <property type="evidence" value="ECO:0007669"/>
    <property type="project" value="UniProtKB-UniRule"/>
</dbReference>
<dbReference type="HAMAP" id="MF_01043">
    <property type="entry name" value="PlsY"/>
    <property type="match status" value="1"/>
</dbReference>
<dbReference type="SMART" id="SM01207">
    <property type="entry name" value="G3P_acyltransf"/>
    <property type="match status" value="1"/>
</dbReference>
<dbReference type="NCBIfam" id="TIGR00023">
    <property type="entry name" value="glycerol-3-phosphate 1-O-acyltransferase PlsY"/>
    <property type="match status" value="1"/>
</dbReference>
<accession>A0A916NI53</accession>
<dbReference type="EC" id="2.3.1.275" evidence="10"/>
<evidence type="ECO:0000256" key="3">
    <source>
        <dbReference type="ARBA" id="ARBA00022679"/>
    </source>
</evidence>
<dbReference type="RefSeq" id="WP_258542696.1">
    <property type="nucleotide sequence ID" value="NZ_OU015584.1"/>
</dbReference>
<keyword evidence="6 10" id="KW-0443">Lipid metabolism</keyword>
<evidence type="ECO:0000256" key="4">
    <source>
        <dbReference type="ARBA" id="ARBA00022692"/>
    </source>
</evidence>
<dbReference type="EMBL" id="OU015584">
    <property type="protein sequence ID" value="CAG5084447.1"/>
    <property type="molecule type" value="Genomic_DNA"/>
</dbReference>
<dbReference type="KEGG" id="ptan:CRYO30217_02467"/>
<evidence type="ECO:0000313" key="12">
    <source>
        <dbReference type="Proteomes" id="UP000683507"/>
    </source>
</evidence>
<evidence type="ECO:0000313" key="11">
    <source>
        <dbReference type="EMBL" id="CAG5084447.1"/>
    </source>
</evidence>
<feature type="transmembrane region" description="Helical" evidence="10">
    <location>
        <begin position="7"/>
        <end position="28"/>
    </location>
</feature>
<comment type="subcellular location">
    <subcellularLocation>
        <location evidence="10">Cell membrane</location>
        <topology evidence="10">Multi-pass membrane protein</topology>
    </subcellularLocation>
</comment>
<dbReference type="Pfam" id="PF02660">
    <property type="entry name" value="G3P_acyltransf"/>
    <property type="match status" value="1"/>
</dbReference>
<feature type="transmembrane region" description="Helical" evidence="10">
    <location>
        <begin position="122"/>
        <end position="143"/>
    </location>
</feature>
<feature type="transmembrane region" description="Helical" evidence="10">
    <location>
        <begin position="91"/>
        <end position="110"/>
    </location>
</feature>
<comment type="catalytic activity">
    <reaction evidence="10">
        <text>an acyl phosphate + sn-glycerol 3-phosphate = a 1-acyl-sn-glycero-3-phosphate + phosphate</text>
        <dbReference type="Rhea" id="RHEA:34075"/>
        <dbReference type="ChEBI" id="CHEBI:43474"/>
        <dbReference type="ChEBI" id="CHEBI:57597"/>
        <dbReference type="ChEBI" id="CHEBI:57970"/>
        <dbReference type="ChEBI" id="CHEBI:59918"/>
        <dbReference type="EC" id="2.3.1.275"/>
    </reaction>
</comment>
<evidence type="ECO:0000256" key="8">
    <source>
        <dbReference type="ARBA" id="ARBA00023209"/>
    </source>
</evidence>
<proteinExistence type="inferred from homology"/>
<feature type="transmembrane region" description="Helical" evidence="10">
    <location>
        <begin position="58"/>
        <end position="79"/>
    </location>
</feature>
<keyword evidence="12" id="KW-1185">Reference proteome</keyword>